<dbReference type="GO" id="GO:0003676">
    <property type="term" value="F:nucleic acid binding"/>
    <property type="evidence" value="ECO:0007669"/>
    <property type="project" value="InterPro"/>
</dbReference>
<dbReference type="InterPro" id="IPR051673">
    <property type="entry name" value="SSDNA_exonuclease_RecJ"/>
</dbReference>
<comment type="caution">
    <text evidence="9">The sequence shown here is derived from an EMBL/GenBank/DDBJ whole genome shotgun (WGS) entry which is preliminary data.</text>
</comment>
<reference evidence="9 10" key="1">
    <citation type="submission" date="2018-08" db="EMBL/GenBank/DDBJ databases">
        <title>A genome reference for cultivated species of the human gut microbiota.</title>
        <authorList>
            <person name="Zou Y."/>
            <person name="Xue W."/>
            <person name="Luo G."/>
        </authorList>
    </citation>
    <scope>NUCLEOTIDE SEQUENCE [LARGE SCALE GENOMIC DNA]</scope>
    <source>
        <strain evidence="9 10">AF18-46</strain>
    </source>
</reference>
<dbReference type="PANTHER" id="PTHR30255">
    <property type="entry name" value="SINGLE-STRANDED-DNA-SPECIFIC EXONUCLEASE RECJ"/>
    <property type="match status" value="1"/>
</dbReference>
<dbReference type="Pfam" id="PF17768">
    <property type="entry name" value="RecJ_OB"/>
    <property type="match status" value="1"/>
</dbReference>
<protein>
    <recommendedName>
        <fullName evidence="2">Single-stranded-DNA-specific exonuclease RecJ</fullName>
    </recommendedName>
</protein>
<dbReference type="EMBL" id="QRWX01000002">
    <property type="protein sequence ID" value="RGT55952.1"/>
    <property type="molecule type" value="Genomic_DNA"/>
</dbReference>
<dbReference type="Gene3D" id="3.90.1640.30">
    <property type="match status" value="1"/>
</dbReference>
<evidence type="ECO:0000259" key="8">
    <source>
        <dbReference type="Pfam" id="PF17768"/>
    </source>
</evidence>
<dbReference type="Pfam" id="PF01368">
    <property type="entry name" value="DHH"/>
    <property type="match status" value="1"/>
</dbReference>
<organism evidence="9 10">
    <name type="scientific">Solobacterium moorei</name>
    <dbReference type="NCBI Taxonomy" id="102148"/>
    <lineage>
        <taxon>Bacteria</taxon>
        <taxon>Bacillati</taxon>
        <taxon>Bacillota</taxon>
        <taxon>Erysipelotrichia</taxon>
        <taxon>Erysipelotrichales</taxon>
        <taxon>Erysipelotrichaceae</taxon>
        <taxon>Solobacterium</taxon>
    </lineage>
</organism>
<keyword evidence="5" id="KW-0269">Exonuclease</keyword>
<keyword evidence="3" id="KW-0540">Nuclease</keyword>
<dbReference type="InterPro" id="IPR003156">
    <property type="entry name" value="DHHA1_dom"/>
</dbReference>
<dbReference type="GO" id="GO:0004527">
    <property type="term" value="F:exonuclease activity"/>
    <property type="evidence" value="ECO:0007669"/>
    <property type="project" value="UniProtKB-KW"/>
</dbReference>
<name>A0A412PEA9_9FIRM</name>
<evidence type="ECO:0000256" key="1">
    <source>
        <dbReference type="ARBA" id="ARBA00005915"/>
    </source>
</evidence>
<evidence type="ECO:0000256" key="2">
    <source>
        <dbReference type="ARBA" id="ARBA00019841"/>
    </source>
</evidence>
<sequence>MKYNVIDVDASALQEKYKIGLLSAKLLKASHLDDEEIHELFETDTALTTSKAACIQRCCKRLLQARDNNEKVMIAGDYDADGICSTTIMKMTLMKLKIEHGYYIPDRMKEGYGLSAHTVELAHQKGYSLIITVDNGVKAHAAIQKANELGVDIIITDHHQIDEEIETPYVVHPNYMESEFCYLSGAGVALQIARNLIGGNDIQTAFACVAAIADVMPLWKETRRIVKRGLAILKQGRPRSLISLLNPGSGIDMTSISFSIVPKLNSLGRMSDLANVNTMIPFLLSNNEEQIAHYATQVNQINEKRKEISSSIGEMAINMIADEKFPILYQEDFHEGVCGLVAGRIVSQLHRPVLVMAKSHNIIKGSGRSVSGFNLFDFFKDFENLAAFGGHEQAVGISVPIEKFEEFYQQAQEKMANAGYEYIEPVQDAIRIDAEDIHFNNIIDIDCFTPYPKEMIEPNFALEDMNVVERKETAKMVKYLIANSSGGFEAVLYKSRNIAAPILPKRLIGKLSIHRWRNRTTCQMILEDIV</sequence>
<feature type="domain" description="DHHA1" evidence="7">
    <location>
        <begin position="327"/>
        <end position="416"/>
    </location>
</feature>
<evidence type="ECO:0000313" key="9">
    <source>
        <dbReference type="EMBL" id="RGT55952.1"/>
    </source>
</evidence>
<dbReference type="InterPro" id="IPR001667">
    <property type="entry name" value="DDH_dom"/>
</dbReference>
<evidence type="ECO:0000256" key="5">
    <source>
        <dbReference type="ARBA" id="ARBA00022839"/>
    </source>
</evidence>
<evidence type="ECO:0000313" key="10">
    <source>
        <dbReference type="Proteomes" id="UP000284731"/>
    </source>
</evidence>
<proteinExistence type="inferred from homology"/>
<dbReference type="PANTHER" id="PTHR30255:SF2">
    <property type="entry name" value="SINGLE-STRANDED-DNA-SPECIFIC EXONUCLEASE RECJ"/>
    <property type="match status" value="1"/>
</dbReference>
<evidence type="ECO:0000259" key="7">
    <source>
        <dbReference type="Pfam" id="PF02272"/>
    </source>
</evidence>
<evidence type="ECO:0000256" key="4">
    <source>
        <dbReference type="ARBA" id="ARBA00022801"/>
    </source>
</evidence>
<dbReference type="InterPro" id="IPR041122">
    <property type="entry name" value="RecJ_OB"/>
</dbReference>
<dbReference type="SUPFAM" id="SSF64182">
    <property type="entry name" value="DHH phosphoesterases"/>
    <property type="match status" value="1"/>
</dbReference>
<dbReference type="AlphaFoldDB" id="A0A412PEA9"/>
<accession>A0A412PEA9</accession>
<evidence type="ECO:0000259" key="6">
    <source>
        <dbReference type="Pfam" id="PF01368"/>
    </source>
</evidence>
<feature type="domain" description="RecJ OB" evidence="8">
    <location>
        <begin position="431"/>
        <end position="528"/>
    </location>
</feature>
<dbReference type="RefSeq" id="WP_118764562.1">
    <property type="nucleotide sequence ID" value="NZ_CABJCF010000002.1"/>
</dbReference>
<feature type="domain" description="DDH" evidence="6">
    <location>
        <begin position="71"/>
        <end position="203"/>
    </location>
</feature>
<comment type="similarity">
    <text evidence="1">Belongs to the RecJ family.</text>
</comment>
<dbReference type="InterPro" id="IPR038763">
    <property type="entry name" value="DHH_sf"/>
</dbReference>
<keyword evidence="4" id="KW-0378">Hydrolase</keyword>
<evidence type="ECO:0000256" key="3">
    <source>
        <dbReference type="ARBA" id="ARBA00022722"/>
    </source>
</evidence>
<gene>
    <name evidence="9" type="ORF">DWX20_03860</name>
</gene>
<dbReference type="Gene3D" id="3.10.310.30">
    <property type="match status" value="1"/>
</dbReference>
<dbReference type="Proteomes" id="UP000284731">
    <property type="component" value="Unassembled WGS sequence"/>
</dbReference>
<dbReference type="Pfam" id="PF02272">
    <property type="entry name" value="DHHA1"/>
    <property type="match status" value="1"/>
</dbReference>